<feature type="region of interest" description="Disordered" evidence="1">
    <location>
        <begin position="1"/>
        <end position="23"/>
    </location>
</feature>
<gene>
    <name evidence="3" type="ORF">NCTC12965_03431</name>
</gene>
<evidence type="ECO:0000313" key="3">
    <source>
        <dbReference type="EMBL" id="VTR32981.1"/>
    </source>
</evidence>
<dbReference type="AlphaFoldDB" id="A0A4U9UTB9"/>
<evidence type="ECO:0000256" key="1">
    <source>
        <dbReference type="SAM" id="MobiDB-lite"/>
    </source>
</evidence>
<reference evidence="3" key="1">
    <citation type="submission" date="2019-05" db="EMBL/GenBank/DDBJ databases">
        <authorList>
            <consortium name="Pathogen Informatics"/>
        </authorList>
    </citation>
    <scope>NUCLEOTIDE SEQUENCE [LARGE SCALE GENOMIC DNA]</scope>
    <source>
        <strain evidence="3">NCTC12965</strain>
    </source>
</reference>
<dbReference type="EMBL" id="CABEEZ010000072">
    <property type="protein sequence ID" value="VTR32981.1"/>
    <property type="molecule type" value="Genomic_DNA"/>
</dbReference>
<dbReference type="InterPro" id="IPR013783">
    <property type="entry name" value="Ig-like_fold"/>
</dbReference>
<evidence type="ECO:0000259" key="2">
    <source>
        <dbReference type="Pfam" id="PF19077"/>
    </source>
</evidence>
<protein>
    <recommendedName>
        <fullName evidence="2">Bacterial Ig-like domain-containing protein</fullName>
    </recommendedName>
</protein>
<sequence length="198" mass="20954">MTDVGSQTGGTATGYVTDDTTPTLKGRAEAGAKVEIYDNDQKIGETTADAEGNWTFTPESELAEGDHSFTTCAIDAAGNVSEMSQPWKLVIEIHEFEPIDGDEEPGISEIIDNEGPIQGPILSGGSTDDTKPTLNGKGEPGDTIIITDNGDKIGETTVDENGDWSFTPDIELSEGEHELAVIIEDKGVTSPSRLIRGL</sequence>
<dbReference type="Pfam" id="PF19077">
    <property type="entry name" value="Big_13"/>
    <property type="match status" value="2"/>
</dbReference>
<dbReference type="InterPro" id="IPR044016">
    <property type="entry name" value="Big_13"/>
</dbReference>
<accession>A0A4U9UTB9</accession>
<feature type="domain" description="Bacterial Ig-like" evidence="2">
    <location>
        <begin position="126"/>
        <end position="187"/>
    </location>
</feature>
<proteinExistence type="predicted"/>
<dbReference type="Gene3D" id="2.60.40.10">
    <property type="entry name" value="Immunoglobulins"/>
    <property type="match status" value="2"/>
</dbReference>
<dbReference type="SUPFAM" id="SSF49478">
    <property type="entry name" value="Cna protein B-type domain"/>
    <property type="match status" value="1"/>
</dbReference>
<dbReference type="NCBIfam" id="NF033510">
    <property type="entry name" value="Ca_tandemer"/>
    <property type="match status" value="2"/>
</dbReference>
<organism evidence="3">
    <name type="scientific">Serratia fonticola</name>
    <dbReference type="NCBI Taxonomy" id="47917"/>
    <lineage>
        <taxon>Bacteria</taxon>
        <taxon>Pseudomonadati</taxon>
        <taxon>Pseudomonadota</taxon>
        <taxon>Gammaproteobacteria</taxon>
        <taxon>Enterobacterales</taxon>
        <taxon>Yersiniaceae</taxon>
        <taxon>Serratia</taxon>
    </lineage>
</organism>
<feature type="domain" description="Bacterial Ig-like" evidence="2">
    <location>
        <begin position="4"/>
        <end position="85"/>
    </location>
</feature>
<name>A0A4U9UTB9_SERFO</name>